<dbReference type="EMBL" id="JAGGLM010000018">
    <property type="protein sequence ID" value="MBP2033672.1"/>
    <property type="molecule type" value="Genomic_DNA"/>
</dbReference>
<dbReference type="Pfam" id="PF14526">
    <property type="entry name" value="Cass2"/>
    <property type="match status" value="1"/>
</dbReference>
<dbReference type="InterPro" id="IPR010499">
    <property type="entry name" value="AraC_E-bd"/>
</dbReference>
<dbReference type="InterPro" id="IPR011256">
    <property type="entry name" value="Reg_factor_effector_dom_sf"/>
</dbReference>
<dbReference type="Gene3D" id="3.20.80.10">
    <property type="entry name" value="Regulatory factor, effector binding domain"/>
    <property type="match status" value="1"/>
</dbReference>
<accession>A0ABS4KUE5</accession>
<dbReference type="Proteomes" id="UP001519307">
    <property type="component" value="Unassembled WGS sequence"/>
</dbReference>
<dbReference type="InterPro" id="IPR025868">
    <property type="entry name" value="Zn_ribbon_dom_put"/>
</dbReference>
<protein>
    <submittedName>
        <fullName evidence="2">Transcriptional regulator YdeE</fullName>
    </submittedName>
</protein>
<sequence>MEQRYCQSCGMPMNEELYGTEKDNSKSHDYCIYCYENGKFKQPNLTMDEMIEVSIPFMKQKGMKEEEARELMKNCLPNLKRWNKNEVVSKIVNKDKIILVGKEIRTNNEGCQCKVAIEKLWREFMKEKLGDKIQNKINDKEILGLYTDYENKEFGLYSYVVGFQVSSASSLPEGMTVKVIPASKYYVVTAKGKMPESIGRAWAHIWNSDIERTYTGDFELYGRKCDGSEKSELDIYIAIK</sequence>
<dbReference type="InterPro" id="IPR053182">
    <property type="entry name" value="YobU-like_regulator"/>
</dbReference>
<feature type="domain" description="AraC effector-binding" evidence="1">
    <location>
        <begin position="87"/>
        <end position="240"/>
    </location>
</feature>
<organism evidence="2 3">
    <name type="scientific">Clostridium algifaecis</name>
    <dbReference type="NCBI Taxonomy" id="1472040"/>
    <lineage>
        <taxon>Bacteria</taxon>
        <taxon>Bacillati</taxon>
        <taxon>Bacillota</taxon>
        <taxon>Clostridia</taxon>
        <taxon>Eubacteriales</taxon>
        <taxon>Clostridiaceae</taxon>
        <taxon>Clostridium</taxon>
    </lineage>
</organism>
<dbReference type="Pfam" id="PF12674">
    <property type="entry name" value="Zn_ribbon_2"/>
    <property type="match status" value="1"/>
</dbReference>
<dbReference type="SUPFAM" id="SSF55136">
    <property type="entry name" value="Probable bacterial effector-binding domain"/>
    <property type="match status" value="1"/>
</dbReference>
<dbReference type="PANTHER" id="PTHR36444">
    <property type="entry name" value="TRANSCRIPTIONAL REGULATOR PROTEIN YOBU-RELATED"/>
    <property type="match status" value="1"/>
</dbReference>
<gene>
    <name evidence="2" type="ORF">J2Z42_002379</name>
</gene>
<dbReference type="SMART" id="SM00871">
    <property type="entry name" value="AraC_E_bind"/>
    <property type="match status" value="1"/>
</dbReference>
<name>A0ABS4KUE5_9CLOT</name>
<proteinExistence type="predicted"/>
<keyword evidence="3" id="KW-1185">Reference proteome</keyword>
<evidence type="ECO:0000313" key="2">
    <source>
        <dbReference type="EMBL" id="MBP2033672.1"/>
    </source>
</evidence>
<evidence type="ECO:0000259" key="1">
    <source>
        <dbReference type="SMART" id="SM00871"/>
    </source>
</evidence>
<reference evidence="2 3" key="1">
    <citation type="submission" date="2021-03" db="EMBL/GenBank/DDBJ databases">
        <title>Genomic Encyclopedia of Type Strains, Phase IV (KMG-IV): sequencing the most valuable type-strain genomes for metagenomic binning, comparative biology and taxonomic classification.</title>
        <authorList>
            <person name="Goeker M."/>
        </authorList>
    </citation>
    <scope>NUCLEOTIDE SEQUENCE [LARGE SCALE GENOMIC DNA]</scope>
    <source>
        <strain evidence="2 3">DSM 28783</strain>
    </source>
</reference>
<evidence type="ECO:0000313" key="3">
    <source>
        <dbReference type="Proteomes" id="UP001519307"/>
    </source>
</evidence>
<dbReference type="PANTHER" id="PTHR36444:SF2">
    <property type="entry name" value="TRANSCRIPTIONAL REGULATOR PROTEIN YOBU-RELATED"/>
    <property type="match status" value="1"/>
</dbReference>
<dbReference type="InterPro" id="IPR029441">
    <property type="entry name" value="Cass2"/>
</dbReference>
<dbReference type="RefSeq" id="WP_209702937.1">
    <property type="nucleotide sequence ID" value="NZ_JAGGLM010000018.1"/>
</dbReference>
<comment type="caution">
    <text evidence="2">The sequence shown here is derived from an EMBL/GenBank/DDBJ whole genome shotgun (WGS) entry which is preliminary data.</text>
</comment>